<dbReference type="InterPro" id="IPR000210">
    <property type="entry name" value="BTB/POZ_dom"/>
</dbReference>
<evidence type="ECO:0000313" key="2">
    <source>
        <dbReference type="EMBL" id="KAA6413199.1"/>
    </source>
</evidence>
<gene>
    <name evidence="2" type="ORF">FRX48_02943</name>
</gene>
<sequence>MAEQIRGVNSVEGLQLLKGCVAIEVLVGPARESWAIQKALLTRHSLFFHRALLGVFREAYDKIVILPDDDPDAFGRFVPWLYTGSYTRSGAEPLLQCAKTWILGDKLGATAFKNLVIETLLDDPDYVTEPDDLRYVYAHTPAKSSLRQYLTDHVALQIMRIR</sequence>
<name>A0A5M8PVX1_9LECA</name>
<accession>A0A5M8PVX1</accession>
<dbReference type="AlphaFoldDB" id="A0A5M8PVX1"/>
<dbReference type="CDD" id="cd18186">
    <property type="entry name" value="BTB_POZ_ZBTB_KLHL-like"/>
    <property type="match status" value="1"/>
</dbReference>
<evidence type="ECO:0000259" key="1">
    <source>
        <dbReference type="PROSITE" id="PS50097"/>
    </source>
</evidence>
<dbReference type="PANTHER" id="PTHR47843">
    <property type="entry name" value="BTB DOMAIN-CONTAINING PROTEIN-RELATED"/>
    <property type="match status" value="1"/>
</dbReference>
<dbReference type="EMBL" id="VXIT01000004">
    <property type="protein sequence ID" value="KAA6413199.1"/>
    <property type="molecule type" value="Genomic_DNA"/>
</dbReference>
<dbReference type="Pfam" id="PF00651">
    <property type="entry name" value="BTB"/>
    <property type="match status" value="1"/>
</dbReference>
<dbReference type="PROSITE" id="PS50097">
    <property type="entry name" value="BTB"/>
    <property type="match status" value="1"/>
</dbReference>
<dbReference type="PANTHER" id="PTHR47843:SF2">
    <property type="entry name" value="BTB DOMAIN-CONTAINING PROTEIN"/>
    <property type="match status" value="1"/>
</dbReference>
<protein>
    <recommendedName>
        <fullName evidence="1">BTB domain-containing protein</fullName>
    </recommendedName>
</protein>
<dbReference type="InterPro" id="IPR011333">
    <property type="entry name" value="SKP1/BTB/POZ_sf"/>
</dbReference>
<dbReference type="OrthoDB" id="1022638at2759"/>
<feature type="domain" description="BTB" evidence="1">
    <location>
        <begin position="21"/>
        <end position="90"/>
    </location>
</feature>
<dbReference type="SUPFAM" id="SSF54695">
    <property type="entry name" value="POZ domain"/>
    <property type="match status" value="1"/>
</dbReference>
<organism evidence="2 3">
    <name type="scientific">Lasallia pustulata</name>
    <dbReference type="NCBI Taxonomy" id="136370"/>
    <lineage>
        <taxon>Eukaryota</taxon>
        <taxon>Fungi</taxon>
        <taxon>Dikarya</taxon>
        <taxon>Ascomycota</taxon>
        <taxon>Pezizomycotina</taxon>
        <taxon>Lecanoromycetes</taxon>
        <taxon>OSLEUM clade</taxon>
        <taxon>Umbilicariomycetidae</taxon>
        <taxon>Umbilicariales</taxon>
        <taxon>Umbilicariaceae</taxon>
        <taxon>Lasallia</taxon>
    </lineage>
</organism>
<proteinExistence type="predicted"/>
<comment type="caution">
    <text evidence="2">The sequence shown here is derived from an EMBL/GenBank/DDBJ whole genome shotgun (WGS) entry which is preliminary data.</text>
</comment>
<reference evidence="2 3" key="1">
    <citation type="submission" date="2019-09" db="EMBL/GenBank/DDBJ databases">
        <title>The hologenome of the rock-dwelling lichen Lasallia pustulata.</title>
        <authorList>
            <person name="Greshake Tzovaras B."/>
            <person name="Segers F."/>
            <person name="Bicker A."/>
            <person name="Dal Grande F."/>
            <person name="Otte J."/>
            <person name="Hankeln T."/>
            <person name="Schmitt I."/>
            <person name="Ebersberger I."/>
        </authorList>
    </citation>
    <scope>NUCLEOTIDE SEQUENCE [LARGE SCALE GENOMIC DNA]</scope>
    <source>
        <strain evidence="2">A1-1</strain>
    </source>
</reference>
<dbReference type="Proteomes" id="UP000324767">
    <property type="component" value="Unassembled WGS sequence"/>
</dbReference>
<dbReference type="Gene3D" id="3.30.710.10">
    <property type="entry name" value="Potassium Channel Kv1.1, Chain A"/>
    <property type="match status" value="1"/>
</dbReference>
<evidence type="ECO:0000313" key="3">
    <source>
        <dbReference type="Proteomes" id="UP000324767"/>
    </source>
</evidence>